<feature type="transmembrane region" description="Helical" evidence="1">
    <location>
        <begin position="40"/>
        <end position="61"/>
    </location>
</feature>
<evidence type="ECO:0000256" key="1">
    <source>
        <dbReference type="SAM" id="Phobius"/>
    </source>
</evidence>
<feature type="transmembrane region" description="Helical" evidence="1">
    <location>
        <begin position="106"/>
        <end position="125"/>
    </location>
</feature>
<evidence type="ECO:0000313" key="3">
    <source>
        <dbReference type="Proteomes" id="UP000717981"/>
    </source>
</evidence>
<organism evidence="2 3">
    <name type="scientific">Pseudoxanthomonas taiwanensis</name>
    <dbReference type="NCBI Taxonomy" id="176598"/>
    <lineage>
        <taxon>Bacteria</taxon>
        <taxon>Pseudomonadati</taxon>
        <taxon>Pseudomonadota</taxon>
        <taxon>Gammaproteobacteria</taxon>
        <taxon>Lysobacterales</taxon>
        <taxon>Lysobacteraceae</taxon>
        <taxon>Pseudoxanthomonas</taxon>
    </lineage>
</organism>
<evidence type="ECO:0000313" key="2">
    <source>
        <dbReference type="EMBL" id="KAF1685962.1"/>
    </source>
</evidence>
<dbReference type="EMBL" id="PDWK01000080">
    <property type="protein sequence ID" value="KAF1685962.1"/>
    <property type="molecule type" value="Genomic_DNA"/>
</dbReference>
<keyword evidence="1" id="KW-0812">Transmembrane</keyword>
<proteinExistence type="predicted"/>
<dbReference type="AlphaFoldDB" id="A0A921NS92"/>
<name>A0A921NS92_9GAMM</name>
<keyword evidence="3" id="KW-1185">Reference proteome</keyword>
<gene>
    <name evidence="2" type="ORF">CR938_12540</name>
</gene>
<accession>A0A921NS92</accession>
<protein>
    <submittedName>
        <fullName evidence="2">Uncharacterized protein</fullName>
    </submittedName>
</protein>
<feature type="transmembrane region" description="Helical" evidence="1">
    <location>
        <begin position="73"/>
        <end position="94"/>
    </location>
</feature>
<dbReference type="Proteomes" id="UP000717981">
    <property type="component" value="Unassembled WGS sequence"/>
</dbReference>
<keyword evidence="1" id="KW-0472">Membrane</keyword>
<sequence>MSPAMKRMHRRLIASMALMLVTVLVRARWGGPDASQSTRLLLSLLVILPFAWMCLLYGRFLRECDELERAMELSILAWTGGIVFASLPLIMMALNLGLVAWDGPRVVYVVSWLATATMLVVRTVLRRRYA</sequence>
<comment type="caution">
    <text evidence="2">The sequence shown here is derived from an EMBL/GenBank/DDBJ whole genome shotgun (WGS) entry which is preliminary data.</text>
</comment>
<keyword evidence="1" id="KW-1133">Transmembrane helix</keyword>
<reference evidence="2" key="1">
    <citation type="submission" date="2017-10" db="EMBL/GenBank/DDBJ databases">
        <title>Whole genome sequencing of members of genus Pseudoxanthomonas.</title>
        <authorList>
            <person name="Kumar S."/>
            <person name="Bansal K."/>
            <person name="Kaur A."/>
            <person name="Patil P."/>
            <person name="Sharma S."/>
            <person name="Patil P.B."/>
        </authorList>
    </citation>
    <scope>NUCLEOTIDE SEQUENCE</scope>
    <source>
        <strain evidence="2">DSM 22914</strain>
    </source>
</reference>